<proteinExistence type="predicted"/>
<sequence>MAERRTKRARWARGTVAGMDESVTDRLISADVSAMDGAEMRAHLDAVQQHLRSLQQAQLALLDENPEIVAQRPELVALLDQLRAENPGPVSGPGS</sequence>
<evidence type="ECO:0000313" key="1">
    <source>
        <dbReference type="EMBL" id="TCO44155.1"/>
    </source>
</evidence>
<comment type="caution">
    <text evidence="1">The sequence shown here is derived from an EMBL/GenBank/DDBJ whole genome shotgun (WGS) entry which is preliminary data.</text>
</comment>
<protein>
    <submittedName>
        <fullName evidence="1">Uncharacterized protein</fullName>
    </submittedName>
</protein>
<keyword evidence="2" id="KW-1185">Reference proteome</keyword>
<gene>
    <name evidence="1" type="ORF">EV646_111349</name>
</gene>
<name>A0A4R2IN94_9ACTN</name>
<organism evidence="1 2">
    <name type="scientific">Kribbella antiqua</name>
    <dbReference type="NCBI Taxonomy" id="2512217"/>
    <lineage>
        <taxon>Bacteria</taxon>
        <taxon>Bacillati</taxon>
        <taxon>Actinomycetota</taxon>
        <taxon>Actinomycetes</taxon>
        <taxon>Propionibacteriales</taxon>
        <taxon>Kribbellaceae</taxon>
        <taxon>Kribbella</taxon>
    </lineage>
</organism>
<accession>A0A4R2IN94</accession>
<reference evidence="1 2" key="1">
    <citation type="journal article" date="2015" name="Stand. Genomic Sci.">
        <title>Genomic Encyclopedia of Bacterial and Archaeal Type Strains, Phase III: the genomes of soil and plant-associated and newly described type strains.</title>
        <authorList>
            <person name="Whitman W.B."/>
            <person name="Woyke T."/>
            <person name="Klenk H.P."/>
            <person name="Zhou Y."/>
            <person name="Lilburn T.G."/>
            <person name="Beck B.J."/>
            <person name="De Vos P."/>
            <person name="Vandamme P."/>
            <person name="Eisen J.A."/>
            <person name="Garrity G."/>
            <person name="Hugenholtz P."/>
            <person name="Kyrpides N.C."/>
        </authorList>
    </citation>
    <scope>NUCLEOTIDE SEQUENCE [LARGE SCALE GENOMIC DNA]</scope>
    <source>
        <strain evidence="1 2">VKM Ac-2541</strain>
    </source>
</reference>
<dbReference type="EMBL" id="SLWR01000011">
    <property type="protein sequence ID" value="TCO44155.1"/>
    <property type="molecule type" value="Genomic_DNA"/>
</dbReference>
<evidence type="ECO:0000313" key="2">
    <source>
        <dbReference type="Proteomes" id="UP000295573"/>
    </source>
</evidence>
<dbReference type="Proteomes" id="UP000295573">
    <property type="component" value="Unassembled WGS sequence"/>
</dbReference>
<dbReference type="AlphaFoldDB" id="A0A4R2IN94"/>